<dbReference type="AlphaFoldDB" id="A0AAV3R8D0"/>
<evidence type="ECO:0000259" key="8">
    <source>
        <dbReference type="Pfam" id="PF17917"/>
    </source>
</evidence>
<keyword evidence="6" id="KW-0695">RNA-directed DNA polymerase</keyword>
<dbReference type="PANTHER" id="PTHR24559:SF444">
    <property type="entry name" value="REVERSE TRANSCRIPTASE DOMAIN-CONTAINING PROTEIN"/>
    <property type="match status" value="1"/>
</dbReference>
<dbReference type="InterPro" id="IPR043128">
    <property type="entry name" value="Rev_trsase/Diguanyl_cyclase"/>
</dbReference>
<name>A0AAV3R8D0_LITER</name>
<keyword evidence="4" id="KW-0255">Endonuclease</keyword>
<evidence type="ECO:0000256" key="5">
    <source>
        <dbReference type="ARBA" id="ARBA00022801"/>
    </source>
</evidence>
<dbReference type="InterPro" id="IPR043502">
    <property type="entry name" value="DNA/RNA_pol_sf"/>
</dbReference>
<keyword evidence="3" id="KW-0540">Nuclease</keyword>
<evidence type="ECO:0000313" key="10">
    <source>
        <dbReference type="Proteomes" id="UP001454036"/>
    </source>
</evidence>
<evidence type="ECO:0000313" key="9">
    <source>
        <dbReference type="EMBL" id="GAA0171153.1"/>
    </source>
</evidence>
<sequence>MPGVDVELSLHRLHADPSFRPVKHKKRNSSGEKNLAIKKERVVNRVFKEQIRRNMEIYVEDILLKSRRSDDHLGNLRETLEVLRSSGLRINPEKCSFGVTSGKFLGFMIRSPKLLTRPEGVEELQMYPAVSEGAISSILVREEKGSQRPIYYVSDVLYGAEESYPLIEKYVFAVVTDARKLKAYFEAHPIKCTARIPEEVQGPREGKLEEIPR</sequence>
<dbReference type="SUPFAM" id="SSF56672">
    <property type="entry name" value="DNA/RNA polymerases"/>
    <property type="match status" value="1"/>
</dbReference>
<proteinExistence type="predicted"/>
<comment type="caution">
    <text evidence="9">The sequence shown here is derived from an EMBL/GenBank/DDBJ whole genome shotgun (WGS) entry which is preliminary data.</text>
</comment>
<dbReference type="Gene3D" id="3.30.70.270">
    <property type="match status" value="1"/>
</dbReference>
<keyword evidence="1" id="KW-0808">Transferase</keyword>
<dbReference type="PANTHER" id="PTHR24559">
    <property type="entry name" value="TRANSPOSON TY3-I GAG-POL POLYPROTEIN"/>
    <property type="match status" value="1"/>
</dbReference>
<evidence type="ECO:0000256" key="2">
    <source>
        <dbReference type="ARBA" id="ARBA00022695"/>
    </source>
</evidence>
<evidence type="ECO:0000256" key="4">
    <source>
        <dbReference type="ARBA" id="ARBA00022759"/>
    </source>
</evidence>
<evidence type="ECO:0000256" key="3">
    <source>
        <dbReference type="ARBA" id="ARBA00022722"/>
    </source>
</evidence>
<gene>
    <name evidence="9" type="ORF">LIER_41091</name>
</gene>
<accession>A0AAV3R8D0</accession>
<feature type="domain" description="Reverse transcriptase RNase H-like" evidence="8">
    <location>
        <begin position="123"/>
        <end position="191"/>
    </location>
</feature>
<evidence type="ECO:0000256" key="1">
    <source>
        <dbReference type="ARBA" id="ARBA00022679"/>
    </source>
</evidence>
<evidence type="ECO:0000259" key="7">
    <source>
        <dbReference type="Pfam" id="PF00078"/>
    </source>
</evidence>
<keyword evidence="2" id="KW-0548">Nucleotidyltransferase</keyword>
<dbReference type="Pfam" id="PF00078">
    <property type="entry name" value="RVT_1"/>
    <property type="match status" value="1"/>
</dbReference>
<dbReference type="Pfam" id="PF17917">
    <property type="entry name" value="RT_RNaseH"/>
    <property type="match status" value="1"/>
</dbReference>
<evidence type="ECO:0000256" key="6">
    <source>
        <dbReference type="ARBA" id="ARBA00022918"/>
    </source>
</evidence>
<evidence type="ECO:0008006" key="11">
    <source>
        <dbReference type="Google" id="ProtNLM"/>
    </source>
</evidence>
<reference evidence="9 10" key="1">
    <citation type="submission" date="2024-01" db="EMBL/GenBank/DDBJ databases">
        <title>The complete chloroplast genome sequence of Lithospermum erythrorhizon: insights into the phylogenetic relationship among Boraginaceae species and the maternal lineages of purple gromwells.</title>
        <authorList>
            <person name="Okada T."/>
            <person name="Watanabe K."/>
        </authorList>
    </citation>
    <scope>NUCLEOTIDE SEQUENCE [LARGE SCALE GENOMIC DNA]</scope>
</reference>
<organism evidence="9 10">
    <name type="scientific">Lithospermum erythrorhizon</name>
    <name type="common">Purple gromwell</name>
    <name type="synonym">Lithospermum officinale var. erythrorhizon</name>
    <dbReference type="NCBI Taxonomy" id="34254"/>
    <lineage>
        <taxon>Eukaryota</taxon>
        <taxon>Viridiplantae</taxon>
        <taxon>Streptophyta</taxon>
        <taxon>Embryophyta</taxon>
        <taxon>Tracheophyta</taxon>
        <taxon>Spermatophyta</taxon>
        <taxon>Magnoliopsida</taxon>
        <taxon>eudicotyledons</taxon>
        <taxon>Gunneridae</taxon>
        <taxon>Pentapetalae</taxon>
        <taxon>asterids</taxon>
        <taxon>lamiids</taxon>
        <taxon>Boraginales</taxon>
        <taxon>Boraginaceae</taxon>
        <taxon>Boraginoideae</taxon>
        <taxon>Lithospermeae</taxon>
        <taxon>Lithospermum</taxon>
    </lineage>
</organism>
<dbReference type="InterPro" id="IPR053134">
    <property type="entry name" value="RNA-dir_DNA_polymerase"/>
</dbReference>
<dbReference type="InterPro" id="IPR000477">
    <property type="entry name" value="RT_dom"/>
</dbReference>
<protein>
    <recommendedName>
        <fullName evidence="11">Reverse transcriptase domain-containing protein</fullName>
    </recommendedName>
</protein>
<keyword evidence="5" id="KW-0378">Hydrolase</keyword>
<dbReference type="Proteomes" id="UP001454036">
    <property type="component" value="Unassembled WGS sequence"/>
</dbReference>
<feature type="domain" description="Reverse transcriptase" evidence="7">
    <location>
        <begin position="40"/>
        <end position="109"/>
    </location>
</feature>
<dbReference type="InterPro" id="IPR041373">
    <property type="entry name" value="RT_RNaseH"/>
</dbReference>
<dbReference type="EMBL" id="BAABME010024926">
    <property type="protein sequence ID" value="GAA0171153.1"/>
    <property type="molecule type" value="Genomic_DNA"/>
</dbReference>
<keyword evidence="10" id="KW-1185">Reference proteome</keyword>